<protein>
    <recommendedName>
        <fullName evidence="4">Tat pathway signal sequence domain protein</fullName>
    </recommendedName>
</protein>
<organism evidence="2 3">
    <name type="scientific">Neomesorhizobium albiziae</name>
    <dbReference type="NCBI Taxonomy" id="335020"/>
    <lineage>
        <taxon>Bacteria</taxon>
        <taxon>Pseudomonadati</taxon>
        <taxon>Pseudomonadota</taxon>
        <taxon>Alphaproteobacteria</taxon>
        <taxon>Hyphomicrobiales</taxon>
        <taxon>Phyllobacteriaceae</taxon>
        <taxon>Neomesorhizobium</taxon>
    </lineage>
</organism>
<keyword evidence="1" id="KW-0732">Signal</keyword>
<evidence type="ECO:0008006" key="4">
    <source>
        <dbReference type="Google" id="ProtNLM"/>
    </source>
</evidence>
<feature type="signal peptide" evidence="1">
    <location>
        <begin position="1"/>
        <end position="24"/>
    </location>
</feature>
<keyword evidence="3" id="KW-1185">Reference proteome</keyword>
<evidence type="ECO:0000256" key="1">
    <source>
        <dbReference type="SAM" id="SignalP"/>
    </source>
</evidence>
<feature type="chain" id="PRO_5009302234" description="Tat pathway signal sequence domain protein" evidence="1">
    <location>
        <begin position="25"/>
        <end position="145"/>
    </location>
</feature>
<dbReference type="AlphaFoldDB" id="A0A1I3V344"/>
<gene>
    <name evidence="2" type="ORF">SAMN04488498_101165</name>
</gene>
<evidence type="ECO:0000313" key="2">
    <source>
        <dbReference type="EMBL" id="SFJ89532.1"/>
    </source>
</evidence>
<reference evidence="2 3" key="1">
    <citation type="submission" date="2016-10" db="EMBL/GenBank/DDBJ databases">
        <authorList>
            <person name="Varghese N."/>
            <person name="Submissions S."/>
        </authorList>
    </citation>
    <scope>NUCLEOTIDE SEQUENCE [LARGE SCALE GENOMIC DNA]</scope>
    <source>
        <strain evidence="2 3">DSM 21822</strain>
    </source>
</reference>
<name>A0A1I3V344_9HYPH</name>
<accession>A0A1I3V344</accession>
<dbReference type="RefSeq" id="WP_188130295.1">
    <property type="nucleotide sequence ID" value="NZ_BSPE01000002.1"/>
</dbReference>
<proteinExistence type="predicted"/>
<dbReference type="EMBL" id="FOSL01000001">
    <property type="protein sequence ID" value="SFJ89532.1"/>
    <property type="molecule type" value="Genomic_DNA"/>
</dbReference>
<evidence type="ECO:0000313" key="3">
    <source>
        <dbReference type="Proteomes" id="UP000323300"/>
    </source>
</evidence>
<sequence length="145" mass="15269">MLKPVAFLRVLTATVAMSPAPVLAQATAPAPVLNLELNALQPSEKGCRFTFVVNNGLGVELAKAAFEIALFDARGVVDRLTVLDFKELPVGKTKVSRFDLAGIDCAKVSRVLINHATECSGAGIEPAACMRQLKASTKTGVTFGL</sequence>
<dbReference type="Proteomes" id="UP000323300">
    <property type="component" value="Unassembled WGS sequence"/>
</dbReference>